<keyword evidence="1" id="KW-0812">Transmembrane</keyword>
<keyword evidence="1" id="KW-0472">Membrane</keyword>
<evidence type="ECO:0000313" key="2">
    <source>
        <dbReference type="EMBL" id="QHU03952.1"/>
    </source>
</evidence>
<protein>
    <submittedName>
        <fullName evidence="2">Uncharacterized protein</fullName>
    </submittedName>
</protein>
<feature type="transmembrane region" description="Helical" evidence="1">
    <location>
        <begin position="91"/>
        <end position="108"/>
    </location>
</feature>
<proteinExistence type="predicted"/>
<reference evidence="2" key="1">
    <citation type="journal article" date="2020" name="Nature">
        <title>Giant virus diversity and host interactions through global metagenomics.</title>
        <authorList>
            <person name="Schulz F."/>
            <person name="Roux S."/>
            <person name="Paez-Espino D."/>
            <person name="Jungbluth S."/>
            <person name="Walsh D.A."/>
            <person name="Denef V.J."/>
            <person name="McMahon K.D."/>
            <person name="Konstantinidis K.T."/>
            <person name="Eloe-Fadrosh E.A."/>
            <person name="Kyrpides N.C."/>
            <person name="Woyke T."/>
        </authorList>
    </citation>
    <scope>NUCLEOTIDE SEQUENCE</scope>
    <source>
        <strain evidence="2">GVMAG-M-3300027708-20</strain>
    </source>
</reference>
<name>A0A6C0JE98_9ZZZZ</name>
<sequence>MRRITVFLTILIAANSTRLTQKKLCVNCKHFIQDKRKCAIFGETDLITGKIDYEYASYCRKHEGNCGDKAIYYEENKHKHFTIPYYFYKEWWPVIYLGMIYSILLFYLNKIANI</sequence>
<dbReference type="AlphaFoldDB" id="A0A6C0JE98"/>
<accession>A0A6C0JE98</accession>
<organism evidence="2">
    <name type="scientific">viral metagenome</name>
    <dbReference type="NCBI Taxonomy" id="1070528"/>
    <lineage>
        <taxon>unclassified sequences</taxon>
        <taxon>metagenomes</taxon>
        <taxon>organismal metagenomes</taxon>
    </lineage>
</organism>
<keyword evidence="1" id="KW-1133">Transmembrane helix</keyword>
<dbReference type="EMBL" id="MN740389">
    <property type="protein sequence ID" value="QHU03952.1"/>
    <property type="molecule type" value="Genomic_DNA"/>
</dbReference>
<evidence type="ECO:0000256" key="1">
    <source>
        <dbReference type="SAM" id="Phobius"/>
    </source>
</evidence>